<reference evidence="3" key="1">
    <citation type="submission" date="2017-02" db="EMBL/GenBank/DDBJ databases">
        <authorList>
            <person name="Varghese N."/>
            <person name="Submissions S."/>
        </authorList>
    </citation>
    <scope>NUCLEOTIDE SEQUENCE [LARGE SCALE GENOMIC DNA]</scope>
    <source>
        <strain evidence="3">9H-4</strain>
    </source>
</reference>
<keyword evidence="3" id="KW-1185">Reference proteome</keyword>
<organism evidence="2 3">
    <name type="scientific">Aeromicrobium choanae</name>
    <dbReference type="NCBI Taxonomy" id="1736691"/>
    <lineage>
        <taxon>Bacteria</taxon>
        <taxon>Bacillati</taxon>
        <taxon>Actinomycetota</taxon>
        <taxon>Actinomycetes</taxon>
        <taxon>Propionibacteriales</taxon>
        <taxon>Nocardioidaceae</taxon>
        <taxon>Aeromicrobium</taxon>
    </lineage>
</organism>
<proteinExistence type="predicted"/>
<feature type="domain" description="Cupin type-2" evidence="1">
    <location>
        <begin position="40"/>
        <end position="89"/>
    </location>
</feature>
<dbReference type="Gene3D" id="2.60.120.10">
    <property type="entry name" value="Jelly Rolls"/>
    <property type="match status" value="1"/>
</dbReference>
<dbReference type="AlphaFoldDB" id="A0A1T4YWP5"/>
<gene>
    <name evidence="2" type="ORF">SAMN06295964_1230</name>
</gene>
<dbReference type="STRING" id="1736691.SAMN06295964_1230"/>
<dbReference type="SUPFAM" id="SSF51182">
    <property type="entry name" value="RmlC-like cupins"/>
    <property type="match status" value="1"/>
</dbReference>
<dbReference type="InterPro" id="IPR014710">
    <property type="entry name" value="RmlC-like_jellyroll"/>
</dbReference>
<name>A0A1T4YWP5_9ACTN</name>
<dbReference type="Pfam" id="PF07883">
    <property type="entry name" value="Cupin_2"/>
    <property type="match status" value="1"/>
</dbReference>
<dbReference type="RefSeq" id="WP_078699332.1">
    <property type="nucleotide sequence ID" value="NZ_LT796768.1"/>
</dbReference>
<dbReference type="InterPro" id="IPR011051">
    <property type="entry name" value="RmlC_Cupin_sf"/>
</dbReference>
<dbReference type="EMBL" id="LT796768">
    <property type="protein sequence ID" value="SKB06219.1"/>
    <property type="molecule type" value="Genomic_DNA"/>
</dbReference>
<protein>
    <submittedName>
        <fullName evidence="2">Ethanolamine utilization protein EutQ</fullName>
    </submittedName>
</protein>
<evidence type="ECO:0000259" key="1">
    <source>
        <dbReference type="Pfam" id="PF07883"/>
    </source>
</evidence>
<dbReference type="OrthoDB" id="3828611at2"/>
<sequence>MSDQPVKLAPFNPEFTAQNGPIDVERRSLPHGLSELSAGIVRFPSGGSSEPWTLPYEEAFYVIEGQLSLHVGDETVVVPAGEVVTLEKGCTVVYEGEPGTSAFFSLVPANWLETAES</sequence>
<evidence type="ECO:0000313" key="3">
    <source>
        <dbReference type="Proteomes" id="UP000191040"/>
    </source>
</evidence>
<dbReference type="Proteomes" id="UP000191040">
    <property type="component" value="Chromosome I"/>
</dbReference>
<accession>A0A1T4YWP5</accession>
<evidence type="ECO:0000313" key="2">
    <source>
        <dbReference type="EMBL" id="SKB06219.1"/>
    </source>
</evidence>
<dbReference type="InterPro" id="IPR013096">
    <property type="entry name" value="Cupin_2"/>
</dbReference>